<evidence type="ECO:0000313" key="2">
    <source>
        <dbReference type="Proteomes" id="UP000054383"/>
    </source>
</evidence>
<protein>
    <submittedName>
        <fullName evidence="1">Uncharacterized protein</fullName>
    </submittedName>
</protein>
<accession>A0A0U1M5V2</accession>
<dbReference type="EMBL" id="CVMT01000009">
    <property type="protein sequence ID" value="CRG90983.1"/>
    <property type="molecule type" value="Genomic_DNA"/>
</dbReference>
<dbReference type="OrthoDB" id="4217677at2759"/>
<keyword evidence="2" id="KW-1185">Reference proteome</keyword>
<dbReference type="Proteomes" id="UP000054383">
    <property type="component" value="Unassembled WGS sequence"/>
</dbReference>
<organism evidence="1 2">
    <name type="scientific">Talaromyces islandicus</name>
    <name type="common">Penicillium islandicum</name>
    <dbReference type="NCBI Taxonomy" id="28573"/>
    <lineage>
        <taxon>Eukaryota</taxon>
        <taxon>Fungi</taxon>
        <taxon>Dikarya</taxon>
        <taxon>Ascomycota</taxon>
        <taxon>Pezizomycotina</taxon>
        <taxon>Eurotiomycetes</taxon>
        <taxon>Eurotiomycetidae</taxon>
        <taxon>Eurotiales</taxon>
        <taxon>Trichocomaceae</taxon>
        <taxon>Talaromyces</taxon>
        <taxon>Talaromyces sect. Islandici</taxon>
    </lineage>
</organism>
<gene>
    <name evidence="1" type="ORF">PISL3812_08031</name>
</gene>
<dbReference type="AlphaFoldDB" id="A0A0U1M5V2"/>
<reference evidence="1 2" key="1">
    <citation type="submission" date="2015-04" db="EMBL/GenBank/DDBJ databases">
        <authorList>
            <person name="Syromyatnikov M.Y."/>
            <person name="Popov V.N."/>
        </authorList>
    </citation>
    <scope>NUCLEOTIDE SEQUENCE [LARGE SCALE GENOMIC DNA]</scope>
    <source>
        <strain evidence="1">WF-38-12</strain>
    </source>
</reference>
<name>A0A0U1M5V2_TALIS</name>
<proteinExistence type="predicted"/>
<sequence length="144" mass="14263">MALPNPVPVVLFGKTEDAGAAVASLLQPEYEVVHFITSFEDAQSVLPAILSGSPPPSPPSSVGTGNYTNGARAVILGPAFTTDQVESLRATSPASAPVAWVVGGAGGTPAGSVAEAAQNAVNAVKGALAGWVATGGQHDGIINY</sequence>
<evidence type="ECO:0000313" key="1">
    <source>
        <dbReference type="EMBL" id="CRG90983.1"/>
    </source>
</evidence>